<dbReference type="SUPFAM" id="SSF48264">
    <property type="entry name" value="Cytochrome P450"/>
    <property type="match status" value="1"/>
</dbReference>
<reference evidence="9" key="2">
    <citation type="submission" date="2020-04" db="EMBL/GenBank/DDBJ databases">
        <authorList>
            <person name="Santos R.A.C."/>
            <person name="Steenwyk J.L."/>
            <person name="Rivero-Menendez O."/>
            <person name="Mead M.E."/>
            <person name="Silva L.P."/>
            <person name="Bastos R.W."/>
            <person name="Alastruey-Izquierdo A."/>
            <person name="Goldman G.H."/>
            <person name="Rokas A."/>
        </authorList>
    </citation>
    <scope>NUCLEOTIDE SEQUENCE</scope>
    <source>
        <strain evidence="9">CNM-CM6805</strain>
    </source>
</reference>
<sequence>MHAVTQDDTYKGFLIPKGAAVVNNVWCVILDASGQTLPLVSFPHLPHSSSASAAVTYCTRSINMDPERYPEPDRFIPERWQGQLEMSRDGTVRWRTPLTNWGAGRRICPGQHVAERSILLVTALLLWGFNIEKARGRNGNEIPIDVGRFLPGIAARPSPFQASITPRSAGHARRMRDEWAGAMEALLDGHEQWINVPDEIAREF</sequence>
<keyword evidence="10" id="KW-1185">Reference proteome</keyword>
<dbReference type="InterPro" id="IPR002401">
    <property type="entry name" value="Cyt_P450_E_grp-I"/>
</dbReference>
<evidence type="ECO:0000256" key="1">
    <source>
        <dbReference type="ARBA" id="ARBA00001971"/>
    </source>
</evidence>
<dbReference type="GO" id="GO:0044283">
    <property type="term" value="P:small molecule biosynthetic process"/>
    <property type="evidence" value="ECO:0007669"/>
    <property type="project" value="UniProtKB-ARBA"/>
</dbReference>
<dbReference type="InterPro" id="IPR036396">
    <property type="entry name" value="Cyt_P450_sf"/>
</dbReference>
<dbReference type="PROSITE" id="PS00086">
    <property type="entry name" value="CYTOCHROME_P450"/>
    <property type="match status" value="1"/>
</dbReference>
<dbReference type="GO" id="GO:0004497">
    <property type="term" value="F:monooxygenase activity"/>
    <property type="evidence" value="ECO:0007669"/>
    <property type="project" value="UniProtKB-KW"/>
</dbReference>
<dbReference type="Proteomes" id="UP000653565">
    <property type="component" value="Unassembled WGS sequence"/>
</dbReference>
<dbReference type="InterPro" id="IPR017972">
    <property type="entry name" value="Cyt_P450_CS"/>
</dbReference>
<evidence type="ECO:0008006" key="11">
    <source>
        <dbReference type="Google" id="ProtNLM"/>
    </source>
</evidence>
<dbReference type="Gene3D" id="1.10.630.10">
    <property type="entry name" value="Cytochrome P450"/>
    <property type="match status" value="1"/>
</dbReference>
<organism evidence="9 10">
    <name type="scientific">Aspergillus fumigatiaffinis</name>
    <dbReference type="NCBI Taxonomy" id="340414"/>
    <lineage>
        <taxon>Eukaryota</taxon>
        <taxon>Fungi</taxon>
        <taxon>Dikarya</taxon>
        <taxon>Ascomycota</taxon>
        <taxon>Pezizomycotina</taxon>
        <taxon>Eurotiomycetes</taxon>
        <taxon>Eurotiomycetidae</taxon>
        <taxon>Eurotiales</taxon>
        <taxon>Aspergillaceae</taxon>
        <taxon>Aspergillus</taxon>
        <taxon>Aspergillus subgen. Fumigati</taxon>
    </lineage>
</organism>
<comment type="caution">
    <text evidence="9">The sequence shown here is derived from an EMBL/GenBank/DDBJ whole genome shotgun (WGS) entry which is preliminary data.</text>
</comment>
<keyword evidence="3 7" id="KW-0479">Metal-binding</keyword>
<keyword evidence="4 8" id="KW-0560">Oxidoreductase</keyword>
<dbReference type="GO" id="GO:0005506">
    <property type="term" value="F:iron ion binding"/>
    <property type="evidence" value="ECO:0007669"/>
    <property type="project" value="InterPro"/>
</dbReference>
<dbReference type="AlphaFoldDB" id="A0A8H4GSM9"/>
<protein>
    <recommendedName>
        <fullName evidence="11">Cytochrome P450</fullName>
    </recommendedName>
</protein>
<dbReference type="InterPro" id="IPR050364">
    <property type="entry name" value="Cytochrome_P450_fung"/>
</dbReference>
<dbReference type="EMBL" id="JAAAPX010000177">
    <property type="protein sequence ID" value="KAF4227492.1"/>
    <property type="molecule type" value="Genomic_DNA"/>
</dbReference>
<evidence type="ECO:0000256" key="6">
    <source>
        <dbReference type="ARBA" id="ARBA00023033"/>
    </source>
</evidence>
<evidence type="ECO:0000256" key="2">
    <source>
        <dbReference type="ARBA" id="ARBA00010617"/>
    </source>
</evidence>
<dbReference type="Pfam" id="PF00067">
    <property type="entry name" value="p450"/>
    <property type="match status" value="1"/>
</dbReference>
<gene>
    <name evidence="9" type="ORF">CNMCM6805_002872</name>
</gene>
<proteinExistence type="inferred from homology"/>
<evidence type="ECO:0000313" key="9">
    <source>
        <dbReference type="EMBL" id="KAF4227492.1"/>
    </source>
</evidence>
<evidence type="ECO:0000256" key="4">
    <source>
        <dbReference type="ARBA" id="ARBA00023002"/>
    </source>
</evidence>
<comment type="similarity">
    <text evidence="2 8">Belongs to the cytochrome P450 family.</text>
</comment>
<dbReference type="InterPro" id="IPR001128">
    <property type="entry name" value="Cyt_P450"/>
</dbReference>
<dbReference type="PANTHER" id="PTHR46300">
    <property type="entry name" value="P450, PUTATIVE (EUROFUNG)-RELATED-RELATED"/>
    <property type="match status" value="1"/>
</dbReference>
<reference evidence="9" key="1">
    <citation type="journal article" date="2020" name="bioRxiv">
        <title>Genomic and phenotypic heterogeneity of clinical isolates of the human pathogens Aspergillus fumigatus, Aspergillus lentulus and Aspergillus fumigatiaffinis.</title>
        <authorList>
            <person name="dos Santos R.A.C."/>
            <person name="Steenwyk J.L."/>
            <person name="Rivero-Menendez O."/>
            <person name="Mead M.E."/>
            <person name="Silva L.P."/>
            <person name="Bastos R.W."/>
            <person name="Alastruey-Izquierdo A."/>
            <person name="Goldman G.H."/>
            <person name="Rokas A."/>
        </authorList>
    </citation>
    <scope>NUCLEOTIDE SEQUENCE</scope>
    <source>
        <strain evidence="9">CNM-CM6805</strain>
    </source>
</reference>
<dbReference type="PANTHER" id="PTHR46300:SF2">
    <property type="entry name" value="CYTOCHROME P450 MONOOXYGENASE ALNH-RELATED"/>
    <property type="match status" value="1"/>
</dbReference>
<name>A0A8H4GSM9_9EURO</name>
<dbReference type="GO" id="GO:0016705">
    <property type="term" value="F:oxidoreductase activity, acting on paired donors, with incorporation or reduction of molecular oxygen"/>
    <property type="evidence" value="ECO:0007669"/>
    <property type="project" value="InterPro"/>
</dbReference>
<evidence type="ECO:0000256" key="5">
    <source>
        <dbReference type="ARBA" id="ARBA00023004"/>
    </source>
</evidence>
<accession>A0A8H4GSM9</accession>
<feature type="binding site" description="axial binding residue" evidence="7">
    <location>
        <position position="108"/>
    </location>
    <ligand>
        <name>heme</name>
        <dbReference type="ChEBI" id="CHEBI:30413"/>
    </ligand>
    <ligandPart>
        <name>Fe</name>
        <dbReference type="ChEBI" id="CHEBI:18248"/>
    </ligandPart>
</feature>
<evidence type="ECO:0000256" key="8">
    <source>
        <dbReference type="RuleBase" id="RU000461"/>
    </source>
</evidence>
<keyword evidence="5 7" id="KW-0408">Iron</keyword>
<evidence type="ECO:0000313" key="10">
    <source>
        <dbReference type="Proteomes" id="UP000653565"/>
    </source>
</evidence>
<dbReference type="GO" id="GO:0020037">
    <property type="term" value="F:heme binding"/>
    <property type="evidence" value="ECO:0007669"/>
    <property type="project" value="InterPro"/>
</dbReference>
<evidence type="ECO:0000256" key="3">
    <source>
        <dbReference type="ARBA" id="ARBA00022723"/>
    </source>
</evidence>
<dbReference type="PRINTS" id="PR00463">
    <property type="entry name" value="EP450I"/>
</dbReference>
<evidence type="ECO:0000256" key="7">
    <source>
        <dbReference type="PIRSR" id="PIRSR602401-1"/>
    </source>
</evidence>
<keyword evidence="7 8" id="KW-0349">Heme</keyword>
<keyword evidence="6 8" id="KW-0503">Monooxygenase</keyword>
<comment type="cofactor">
    <cofactor evidence="1 7">
        <name>heme</name>
        <dbReference type="ChEBI" id="CHEBI:30413"/>
    </cofactor>
</comment>